<dbReference type="InterPro" id="IPR015424">
    <property type="entry name" value="PyrdxlP-dep_Trfase"/>
</dbReference>
<keyword evidence="1 4" id="KW-0663">Pyridoxal phosphate</keyword>
<dbReference type="OrthoDB" id="9804264at2"/>
<proteinExistence type="inferred from homology"/>
<feature type="active site" description="Proton acceptor" evidence="3">
    <location>
        <position position="184"/>
    </location>
</feature>
<gene>
    <name evidence="6" type="ORF">CLV31_103288</name>
</gene>
<name>A0A326S6M7_9BACT</name>
<dbReference type="GO" id="GO:0008483">
    <property type="term" value="F:transaminase activity"/>
    <property type="evidence" value="ECO:0007669"/>
    <property type="project" value="TreeGrafter"/>
</dbReference>
<dbReference type="Proteomes" id="UP000248917">
    <property type="component" value="Unassembled WGS sequence"/>
</dbReference>
<keyword evidence="7" id="KW-1185">Reference proteome</keyword>
<dbReference type="GO" id="GO:0000271">
    <property type="term" value="P:polysaccharide biosynthetic process"/>
    <property type="evidence" value="ECO:0007669"/>
    <property type="project" value="TreeGrafter"/>
</dbReference>
<evidence type="ECO:0000313" key="6">
    <source>
        <dbReference type="EMBL" id="PZV85496.1"/>
    </source>
</evidence>
<protein>
    <submittedName>
        <fullName evidence="6">dTDP-4-amino-4,6-dideoxygalactose transaminase</fullName>
    </submittedName>
</protein>
<comment type="similarity">
    <text evidence="2 5">Belongs to the DegT/DnrJ/EryC1 family.</text>
</comment>
<comment type="caution">
    <text evidence="6">The sequence shown here is derived from an EMBL/GenBank/DDBJ whole genome shotgun (WGS) entry which is preliminary data.</text>
</comment>
<evidence type="ECO:0000256" key="3">
    <source>
        <dbReference type="PIRSR" id="PIRSR000390-1"/>
    </source>
</evidence>
<dbReference type="Pfam" id="PF01041">
    <property type="entry name" value="DegT_DnrJ_EryC1"/>
    <property type="match status" value="1"/>
</dbReference>
<dbReference type="EMBL" id="QKTX01000003">
    <property type="protein sequence ID" value="PZV85496.1"/>
    <property type="molecule type" value="Genomic_DNA"/>
</dbReference>
<dbReference type="Gene3D" id="3.40.640.10">
    <property type="entry name" value="Type I PLP-dependent aspartate aminotransferase-like (Major domain)"/>
    <property type="match status" value="1"/>
</dbReference>
<dbReference type="PANTHER" id="PTHR30244:SF36">
    <property type="entry name" value="3-OXO-GLUCOSE-6-PHOSPHATE:GLUTAMATE AMINOTRANSFERASE"/>
    <property type="match status" value="1"/>
</dbReference>
<sequence length="362" mass="40193">MKIPFLDLRRMEESLKSRLKSRFSEVLEAGIFSGGKEVETLEGAISDFLQSNYSIACTNGTDALELALRALGIGPGDEVIVPAMTWVSTAEAVVLVGAKPVFWDTDQYGLLRTDWEKAVTPKTKAVIPVHLYGKMVDMNSLMAKAKQHHLFLIEDAAQAFGAFKDEKAAGTWGDVGCLSFYPTKNLGSLGEAGMCLAQDAQISVKIRLLLNHGQPIRDQHELVGRNSRIDTVQAAFLNVMLEDFEQNQSRRKAIAMSYLEAFQNISEMILPEGILAKDHNAHLFVIQTRQRDKLKKFLAEKGIGTAIHYPTILPDMKPYLSVGDFPNARNLANQGLSLPLNPYLREEEVGEIIKMVHSFFKA</sequence>
<dbReference type="PIRSF" id="PIRSF000390">
    <property type="entry name" value="PLP_StrS"/>
    <property type="match status" value="1"/>
</dbReference>
<dbReference type="Gene3D" id="3.90.1150.10">
    <property type="entry name" value="Aspartate Aminotransferase, domain 1"/>
    <property type="match status" value="1"/>
</dbReference>
<accession>A0A326S6M7</accession>
<evidence type="ECO:0000256" key="5">
    <source>
        <dbReference type="RuleBase" id="RU004508"/>
    </source>
</evidence>
<dbReference type="InterPro" id="IPR015421">
    <property type="entry name" value="PyrdxlP-dep_Trfase_major"/>
</dbReference>
<dbReference type="PANTHER" id="PTHR30244">
    <property type="entry name" value="TRANSAMINASE"/>
    <property type="match status" value="1"/>
</dbReference>
<reference evidence="6 7" key="1">
    <citation type="submission" date="2018-06" db="EMBL/GenBank/DDBJ databases">
        <title>Genomic Encyclopedia of Archaeal and Bacterial Type Strains, Phase II (KMG-II): from individual species to whole genera.</title>
        <authorList>
            <person name="Goeker M."/>
        </authorList>
    </citation>
    <scope>NUCLEOTIDE SEQUENCE [LARGE SCALE GENOMIC DNA]</scope>
    <source>
        <strain evidence="6 7">T4</strain>
    </source>
</reference>
<dbReference type="InterPro" id="IPR000653">
    <property type="entry name" value="DegT/StrS_aminotransferase"/>
</dbReference>
<dbReference type="InterPro" id="IPR015422">
    <property type="entry name" value="PyrdxlP-dep_Trfase_small"/>
</dbReference>
<evidence type="ECO:0000256" key="1">
    <source>
        <dbReference type="ARBA" id="ARBA00022898"/>
    </source>
</evidence>
<dbReference type="AlphaFoldDB" id="A0A326S6M7"/>
<evidence type="ECO:0000313" key="7">
    <source>
        <dbReference type="Proteomes" id="UP000248917"/>
    </source>
</evidence>
<dbReference type="RefSeq" id="WP_111391944.1">
    <property type="nucleotide sequence ID" value="NZ_QKTX01000003.1"/>
</dbReference>
<dbReference type="SUPFAM" id="SSF53383">
    <property type="entry name" value="PLP-dependent transferases"/>
    <property type="match status" value="1"/>
</dbReference>
<feature type="modified residue" description="N6-(pyridoxal phosphate)lysine" evidence="4">
    <location>
        <position position="184"/>
    </location>
</feature>
<dbReference type="CDD" id="cd00616">
    <property type="entry name" value="AHBA_syn"/>
    <property type="match status" value="1"/>
</dbReference>
<evidence type="ECO:0000256" key="4">
    <source>
        <dbReference type="PIRSR" id="PIRSR000390-2"/>
    </source>
</evidence>
<evidence type="ECO:0000256" key="2">
    <source>
        <dbReference type="ARBA" id="ARBA00037999"/>
    </source>
</evidence>
<organism evidence="6 7">
    <name type="scientific">Algoriphagus aquaeductus</name>
    <dbReference type="NCBI Taxonomy" id="475299"/>
    <lineage>
        <taxon>Bacteria</taxon>
        <taxon>Pseudomonadati</taxon>
        <taxon>Bacteroidota</taxon>
        <taxon>Cytophagia</taxon>
        <taxon>Cytophagales</taxon>
        <taxon>Cyclobacteriaceae</taxon>
        <taxon>Algoriphagus</taxon>
    </lineage>
</organism>
<dbReference type="GO" id="GO:0030170">
    <property type="term" value="F:pyridoxal phosphate binding"/>
    <property type="evidence" value="ECO:0007669"/>
    <property type="project" value="TreeGrafter"/>
</dbReference>